<dbReference type="Proteomes" id="UP001442364">
    <property type="component" value="Unassembled WGS sequence"/>
</dbReference>
<organism evidence="1 2">
    <name type="scientific">[Lactobacillus] rogosae</name>
    <dbReference type="NCBI Taxonomy" id="706562"/>
    <lineage>
        <taxon>Bacteria</taxon>
        <taxon>Bacillati</taxon>
        <taxon>Bacillota</taxon>
        <taxon>Clostridia</taxon>
        <taxon>Lachnospirales</taxon>
        <taxon>Lachnospiraceae</taxon>
        <taxon>Lachnospira</taxon>
    </lineage>
</organism>
<gene>
    <name evidence="1" type="ORF">WMO14_10085</name>
</gene>
<sequence>MEDMKKEQLEVLNEAKGYCANVLHCIDTVVPELKGDKKDDTDEYLRMTVDGVNVALEMYNATRDLTAGAQPAVDEADGNDAVKELSAALKSSDDSAKADALVKVRAFIAQFKDCAEAVCK</sequence>
<dbReference type="EMBL" id="JBBMER010000007">
    <property type="protein sequence ID" value="MEQ2380228.1"/>
    <property type="molecule type" value="Genomic_DNA"/>
</dbReference>
<comment type="caution">
    <text evidence="1">The sequence shown here is derived from an EMBL/GenBank/DDBJ whole genome shotgun (WGS) entry which is preliminary data.</text>
</comment>
<accession>A0ABV1BZ43</accession>
<keyword evidence="2" id="KW-1185">Reference proteome</keyword>
<name>A0ABV1BZ43_9FIRM</name>
<evidence type="ECO:0000313" key="1">
    <source>
        <dbReference type="EMBL" id="MEQ2380228.1"/>
    </source>
</evidence>
<proteinExistence type="predicted"/>
<reference evidence="1 2" key="1">
    <citation type="submission" date="2024-03" db="EMBL/GenBank/DDBJ databases">
        <title>Human intestinal bacterial collection.</title>
        <authorList>
            <person name="Pauvert C."/>
            <person name="Hitch T.C.A."/>
            <person name="Clavel T."/>
        </authorList>
    </citation>
    <scope>NUCLEOTIDE SEQUENCE [LARGE SCALE GENOMIC DNA]</scope>
    <source>
        <strain evidence="1 2">CLA-AA-H255</strain>
    </source>
</reference>
<protein>
    <submittedName>
        <fullName evidence="1">Uncharacterized protein</fullName>
    </submittedName>
</protein>
<evidence type="ECO:0000313" key="2">
    <source>
        <dbReference type="Proteomes" id="UP001442364"/>
    </source>
</evidence>